<dbReference type="CDD" id="cd07302">
    <property type="entry name" value="CHD"/>
    <property type="match status" value="1"/>
</dbReference>
<dbReference type="Gene3D" id="3.40.50.10070">
    <property type="entry name" value="TolB, N-terminal domain"/>
    <property type="match status" value="1"/>
</dbReference>
<dbReference type="GO" id="GO:0035556">
    <property type="term" value="P:intracellular signal transduction"/>
    <property type="evidence" value="ECO:0007669"/>
    <property type="project" value="InterPro"/>
</dbReference>
<dbReference type="SUPFAM" id="SSF48452">
    <property type="entry name" value="TPR-like"/>
    <property type="match status" value="1"/>
</dbReference>
<name>A0A3N7HJH0_9BURK</name>
<dbReference type="Pfam" id="PF00211">
    <property type="entry name" value="Guanylate_cyc"/>
    <property type="match status" value="1"/>
</dbReference>
<dbReference type="PANTHER" id="PTHR43081">
    <property type="entry name" value="ADENYLATE CYCLASE, TERMINAL-DIFFERENTIATION SPECIFIC-RELATED"/>
    <property type="match status" value="1"/>
</dbReference>
<reference evidence="2 3" key="2">
    <citation type="submission" date="2018-12" db="EMBL/GenBank/DDBJ databases">
        <title>Rhizobacter gummiphilus sp. nov., a rubber-degrading bacterium isolated from the soil of a botanical garden in Japan.</title>
        <authorList>
            <person name="Shunsuke S.S."/>
        </authorList>
    </citation>
    <scope>NUCLEOTIDE SEQUENCE [LARGE SCALE GENOMIC DNA]</scope>
    <source>
        <strain evidence="2 3">S-16</strain>
    </source>
</reference>
<dbReference type="GO" id="GO:0006171">
    <property type="term" value="P:cAMP biosynthetic process"/>
    <property type="evidence" value="ECO:0007669"/>
    <property type="project" value="TreeGrafter"/>
</dbReference>
<organism evidence="2 3">
    <name type="scientific">Piscinibacter terrae</name>
    <dbReference type="NCBI Taxonomy" id="2496871"/>
    <lineage>
        <taxon>Bacteria</taxon>
        <taxon>Pseudomonadati</taxon>
        <taxon>Pseudomonadota</taxon>
        <taxon>Betaproteobacteria</taxon>
        <taxon>Burkholderiales</taxon>
        <taxon>Sphaerotilaceae</taxon>
        <taxon>Piscinibacter</taxon>
    </lineage>
</organism>
<dbReference type="InterPro" id="IPR029787">
    <property type="entry name" value="Nucleotide_cyclase"/>
</dbReference>
<protein>
    <recommendedName>
        <fullName evidence="1">Guanylate cyclase domain-containing protein</fullName>
    </recommendedName>
</protein>
<dbReference type="Gene3D" id="3.30.70.1230">
    <property type="entry name" value="Nucleotide cyclase"/>
    <property type="match status" value="1"/>
</dbReference>
<dbReference type="SUPFAM" id="SSF55073">
    <property type="entry name" value="Nucleotide cyclase"/>
    <property type="match status" value="1"/>
</dbReference>
<proteinExistence type="predicted"/>
<dbReference type="Proteomes" id="UP000267464">
    <property type="component" value="Unassembled WGS sequence"/>
</dbReference>
<evidence type="ECO:0000313" key="2">
    <source>
        <dbReference type="EMBL" id="RQP22210.1"/>
    </source>
</evidence>
<evidence type="ECO:0000313" key="3">
    <source>
        <dbReference type="Proteomes" id="UP000267464"/>
    </source>
</evidence>
<dbReference type="InterPro" id="IPR011990">
    <property type="entry name" value="TPR-like_helical_dom_sf"/>
</dbReference>
<evidence type="ECO:0000259" key="1">
    <source>
        <dbReference type="PROSITE" id="PS50125"/>
    </source>
</evidence>
<dbReference type="InterPro" id="IPR001054">
    <property type="entry name" value="A/G_cyclase"/>
</dbReference>
<comment type="caution">
    <text evidence="2">The sequence shown here is derived from an EMBL/GenBank/DDBJ whole genome shotgun (WGS) entry which is preliminary data.</text>
</comment>
<dbReference type="InterPro" id="IPR050697">
    <property type="entry name" value="Adenylyl/Guanylyl_Cyclase_3/4"/>
</dbReference>
<sequence>MSSRPKNSPARCIAWPPVCWPPATQADGQSIRKGATTPCMRRSTSFKMRIQTRTTAFTMSTPIKEELWYGMRRETRTLVVVDVVESVRLMEANEADVIDRWRRFVNEVQTQVLPRHSGRLVKSLGDGLLLEFERVPSAVSAAIELQSRIAPYNLGRDGTTAMYLRIGAHEADVIIDDLDVYGAGVNLAARLATLAQAGEIIVSPRARDKLADDLDADIEDIGERYVKHIAEPVRAFRVRAPTMGTSATSRAPIEDLSSAIAVIPFAARQSTEDTAVLGEVIADEVICSLSRASELRVISRLSSSRVQHLSTDLDALRQQLRVAYLLTGAFQVSADKVRITLELSDTVTRTVVWAEAFSASLRALLAGEDPVIERIVSGTGHSIIACELHRVSSAAPQTLQGYSLLLGAIALMHRASATEFERSRTILEHLAERHGRVSQAYAWLAKWYVMRTVQGWSLDRAADGVQALALANRALDIAPDNSLALATRGHVQGFMHRDFDAAARSLRQAIDCNPSESLAWLYTGTLEAWKSNGTAAMEAASKALALSPLDPLRDHYYSHAGFAALTSGHYEQAIEWSLTSLKANRLHTPTHRTLVVANWLSGRQDKAREHAQELMRLEPSLTVKAYLERFPGGPSDYALMSAEALRAAGVPAGH</sequence>
<dbReference type="PROSITE" id="PS50125">
    <property type="entry name" value="GUANYLATE_CYCLASE_2"/>
    <property type="match status" value="1"/>
</dbReference>
<dbReference type="GO" id="GO:0004016">
    <property type="term" value="F:adenylate cyclase activity"/>
    <property type="evidence" value="ECO:0007669"/>
    <property type="project" value="UniProtKB-ARBA"/>
</dbReference>
<gene>
    <name evidence="2" type="ORF">DZC73_24765</name>
</gene>
<dbReference type="Gene3D" id="1.25.40.10">
    <property type="entry name" value="Tetratricopeptide repeat domain"/>
    <property type="match status" value="1"/>
</dbReference>
<feature type="domain" description="Guanylate cyclase" evidence="1">
    <location>
        <begin position="77"/>
        <end position="192"/>
    </location>
</feature>
<dbReference type="AlphaFoldDB" id="A0A3N7HJH0"/>
<reference evidence="2 3" key="1">
    <citation type="submission" date="2018-08" db="EMBL/GenBank/DDBJ databases">
        <authorList>
            <person name="Khan S.A."/>
            <person name="Jeon C.O."/>
            <person name="Chun B.H."/>
            <person name="Jeong S.E."/>
        </authorList>
    </citation>
    <scope>NUCLEOTIDE SEQUENCE [LARGE SCALE GENOMIC DNA]</scope>
    <source>
        <strain evidence="2 3">S-16</strain>
    </source>
</reference>
<accession>A0A3N7HJH0</accession>
<dbReference type="EMBL" id="QUSW01000008">
    <property type="protein sequence ID" value="RQP22210.1"/>
    <property type="molecule type" value="Genomic_DNA"/>
</dbReference>
<dbReference type="PANTHER" id="PTHR43081:SF19">
    <property type="entry name" value="PH-SENSITIVE ADENYLATE CYCLASE RV1264"/>
    <property type="match status" value="1"/>
</dbReference>
<keyword evidence="3" id="KW-1185">Reference proteome</keyword>